<dbReference type="AlphaFoldDB" id="A0A556MV83"/>
<reference evidence="9 10" key="1">
    <citation type="submission" date="2019-07" db="EMBL/GenBank/DDBJ databases">
        <authorList>
            <person name="Huq M.A."/>
        </authorList>
    </citation>
    <scope>NUCLEOTIDE SEQUENCE [LARGE SCALE GENOMIC DNA]</scope>
    <source>
        <strain evidence="9 10">MAH-19</strain>
    </source>
</reference>
<keyword evidence="5 7" id="KW-0326">Glycosidase</keyword>
<sequence length="330" mass="36917">MRSTLRFKLILAILTASAGITVAQDAPKKTSGNPIAQGWYADPEAKIFGKTYWVYPTYSAPYNQQVYMDAFSSTDLVNWTKHPHVLDSANVKWVKRALWAPAVTEKGGKYYIFFGANDIQNNQQVGGIGVAVADNPAGPFKDYLGKPLIGQIINGAQPIDQFVFKDDDGKYYMIYGGWGHCNIVRLKDDFTGIEPMADGVTYKSITPKDYVEGPVMFKRKGKYYLMWSEGGWTGPDYRVAYAIGNSPVGPFERIDVILKQDPTIATGAGHHSVINIPKTDEWYIVYHRRPLTETDGNHRVTCIDKMYFDKDGHILPVKITNEGVSARVIK</sequence>
<comment type="similarity">
    <text evidence="1 7">Belongs to the glycosyl hydrolase 43 family.</text>
</comment>
<dbReference type="InterPro" id="IPR023296">
    <property type="entry name" value="Glyco_hydro_beta-prop_sf"/>
</dbReference>
<dbReference type="Gene3D" id="2.115.10.20">
    <property type="entry name" value="Glycosyl hydrolase domain, family 43"/>
    <property type="match status" value="1"/>
</dbReference>
<dbReference type="InterPro" id="IPR006710">
    <property type="entry name" value="Glyco_hydro_43"/>
</dbReference>
<dbReference type="InterPro" id="IPR052176">
    <property type="entry name" value="Glycosyl_Hydrlase_43_Enz"/>
</dbReference>
<evidence type="ECO:0000313" key="9">
    <source>
        <dbReference type="EMBL" id="TSJ43854.1"/>
    </source>
</evidence>
<gene>
    <name evidence="9" type="ORF">FO440_06610</name>
</gene>
<evidence type="ECO:0000256" key="7">
    <source>
        <dbReference type="RuleBase" id="RU361187"/>
    </source>
</evidence>
<evidence type="ECO:0000313" key="10">
    <source>
        <dbReference type="Proteomes" id="UP000318733"/>
    </source>
</evidence>
<dbReference type="RefSeq" id="WP_144247419.1">
    <property type="nucleotide sequence ID" value="NZ_VLPK01000001.1"/>
</dbReference>
<dbReference type="GO" id="GO:0004553">
    <property type="term" value="F:hydrolase activity, hydrolyzing O-glycosyl compounds"/>
    <property type="evidence" value="ECO:0007669"/>
    <property type="project" value="InterPro"/>
</dbReference>
<keyword evidence="4" id="KW-0119">Carbohydrate metabolism</keyword>
<evidence type="ECO:0000256" key="2">
    <source>
        <dbReference type="ARBA" id="ARBA00022651"/>
    </source>
</evidence>
<dbReference type="GO" id="GO:0045493">
    <property type="term" value="P:xylan catabolic process"/>
    <property type="evidence" value="ECO:0007669"/>
    <property type="project" value="UniProtKB-KW"/>
</dbReference>
<accession>A0A556MV83</accession>
<evidence type="ECO:0000256" key="4">
    <source>
        <dbReference type="ARBA" id="ARBA00023277"/>
    </source>
</evidence>
<dbReference type="OrthoDB" id="9803461at2"/>
<name>A0A556MV83_9SPHI</name>
<keyword evidence="2" id="KW-0858">Xylan degradation</keyword>
<evidence type="ECO:0000256" key="5">
    <source>
        <dbReference type="ARBA" id="ARBA00023295"/>
    </source>
</evidence>
<keyword evidence="3 7" id="KW-0378">Hydrolase</keyword>
<dbReference type="Proteomes" id="UP000318733">
    <property type="component" value="Unassembled WGS sequence"/>
</dbReference>
<keyword evidence="2" id="KW-0624">Polysaccharide degradation</keyword>
<comment type="caution">
    <text evidence="9">The sequence shown here is derived from an EMBL/GenBank/DDBJ whole genome shotgun (WGS) entry which is preliminary data.</text>
</comment>
<evidence type="ECO:0000256" key="3">
    <source>
        <dbReference type="ARBA" id="ARBA00022801"/>
    </source>
</evidence>
<feature type="chain" id="PRO_5021990980" evidence="8">
    <location>
        <begin position="19"/>
        <end position="330"/>
    </location>
</feature>
<feature type="site" description="Important for catalytic activity, responsible for pKa modulation of the active site Glu and correct orientation of both the proton donor and substrate" evidence="6">
    <location>
        <position position="160"/>
    </location>
</feature>
<dbReference type="PANTHER" id="PTHR43772:SF2">
    <property type="entry name" value="PUTATIVE (AFU_ORTHOLOGUE AFUA_2G04480)-RELATED"/>
    <property type="match status" value="1"/>
</dbReference>
<dbReference type="SUPFAM" id="SSF75005">
    <property type="entry name" value="Arabinanase/levansucrase/invertase"/>
    <property type="match status" value="1"/>
</dbReference>
<dbReference type="Pfam" id="PF04616">
    <property type="entry name" value="Glyco_hydro_43"/>
    <property type="match status" value="1"/>
</dbReference>
<evidence type="ECO:0000256" key="8">
    <source>
        <dbReference type="SAM" id="SignalP"/>
    </source>
</evidence>
<proteinExistence type="inferred from homology"/>
<feature type="signal peptide" evidence="8">
    <location>
        <begin position="1"/>
        <end position="18"/>
    </location>
</feature>
<dbReference type="EMBL" id="VLPK01000001">
    <property type="protein sequence ID" value="TSJ43854.1"/>
    <property type="molecule type" value="Genomic_DNA"/>
</dbReference>
<keyword evidence="10" id="KW-1185">Reference proteome</keyword>
<protein>
    <submittedName>
        <fullName evidence="9">Family 43 glycosylhydrolase</fullName>
    </submittedName>
</protein>
<keyword evidence="8" id="KW-0732">Signal</keyword>
<organism evidence="9 10">
    <name type="scientific">Mucilaginibacter corticis</name>
    <dbReference type="NCBI Taxonomy" id="2597670"/>
    <lineage>
        <taxon>Bacteria</taxon>
        <taxon>Pseudomonadati</taxon>
        <taxon>Bacteroidota</taxon>
        <taxon>Sphingobacteriia</taxon>
        <taxon>Sphingobacteriales</taxon>
        <taxon>Sphingobacteriaceae</taxon>
        <taxon>Mucilaginibacter</taxon>
    </lineage>
</organism>
<dbReference type="PANTHER" id="PTHR43772">
    <property type="entry name" value="ENDO-1,4-BETA-XYLANASE"/>
    <property type="match status" value="1"/>
</dbReference>
<evidence type="ECO:0000256" key="6">
    <source>
        <dbReference type="PIRSR" id="PIRSR606710-2"/>
    </source>
</evidence>
<dbReference type="CDD" id="cd18827">
    <property type="entry name" value="GH43_XlnD-like"/>
    <property type="match status" value="1"/>
</dbReference>
<evidence type="ECO:0000256" key="1">
    <source>
        <dbReference type="ARBA" id="ARBA00009865"/>
    </source>
</evidence>